<dbReference type="Gene3D" id="3.40.140.10">
    <property type="entry name" value="Cytidine Deaminase, domain 2"/>
    <property type="match status" value="1"/>
</dbReference>
<dbReference type="PROSITE" id="PS50249">
    <property type="entry name" value="MPN"/>
    <property type="match status" value="1"/>
</dbReference>
<accession>A0A285R953</accession>
<dbReference type="InterPro" id="IPR037518">
    <property type="entry name" value="MPN"/>
</dbReference>
<dbReference type="InterPro" id="IPR025657">
    <property type="entry name" value="RadC_JAB"/>
</dbReference>
<evidence type="ECO:0000256" key="2">
    <source>
        <dbReference type="ARBA" id="ARBA00022670"/>
    </source>
</evidence>
<feature type="domain" description="MPN" evidence="7">
    <location>
        <begin position="32"/>
        <end position="154"/>
    </location>
</feature>
<evidence type="ECO:0000259" key="7">
    <source>
        <dbReference type="PROSITE" id="PS50249"/>
    </source>
</evidence>
<gene>
    <name evidence="8" type="ORF">SAMN05880501_101188</name>
</gene>
<proteinExistence type="inferred from homology"/>
<comment type="similarity">
    <text evidence="1">Belongs to the UPF0758 family.</text>
</comment>
<evidence type="ECO:0000313" key="8">
    <source>
        <dbReference type="EMBL" id="SOB90625.1"/>
    </source>
</evidence>
<dbReference type="CDD" id="cd08071">
    <property type="entry name" value="MPN_DUF2466"/>
    <property type="match status" value="1"/>
</dbReference>
<evidence type="ECO:0000313" key="9">
    <source>
        <dbReference type="Proteomes" id="UP000219636"/>
    </source>
</evidence>
<dbReference type="Pfam" id="PF04002">
    <property type="entry name" value="RadC"/>
    <property type="match status" value="1"/>
</dbReference>
<keyword evidence="5" id="KW-0862">Zinc</keyword>
<dbReference type="Proteomes" id="UP000219636">
    <property type="component" value="Unassembled WGS sequence"/>
</dbReference>
<sequence>MEKNQKKQPAKRIQLVDVVLERKGSQLFSGKRVRSPEDAANIIRDFIGDSDRERFVVLGMSTKNEPQVLQVVHTGSINASIVHPRDVMKALILANCASCVVGHNHPSNDVTPSPEDIEVTERLVEAGKILGIDVLDHVILSSHSFLSLKEKGYM</sequence>
<dbReference type="InterPro" id="IPR001405">
    <property type="entry name" value="UPF0758"/>
</dbReference>
<evidence type="ECO:0000256" key="3">
    <source>
        <dbReference type="ARBA" id="ARBA00022723"/>
    </source>
</evidence>
<evidence type="ECO:0000256" key="4">
    <source>
        <dbReference type="ARBA" id="ARBA00022801"/>
    </source>
</evidence>
<dbReference type="PANTHER" id="PTHR30471:SF3">
    <property type="entry name" value="UPF0758 PROTEIN YEES-RELATED"/>
    <property type="match status" value="1"/>
</dbReference>
<dbReference type="PANTHER" id="PTHR30471">
    <property type="entry name" value="DNA REPAIR PROTEIN RADC"/>
    <property type="match status" value="1"/>
</dbReference>
<keyword evidence="4" id="KW-0378">Hydrolase</keyword>
<keyword evidence="6" id="KW-0482">Metalloprotease</keyword>
<protein>
    <submittedName>
        <fullName evidence="8">DNA repair protein RadC</fullName>
    </submittedName>
</protein>
<dbReference type="GO" id="GO:0006508">
    <property type="term" value="P:proteolysis"/>
    <property type="evidence" value="ECO:0007669"/>
    <property type="project" value="UniProtKB-KW"/>
</dbReference>
<evidence type="ECO:0000256" key="5">
    <source>
        <dbReference type="ARBA" id="ARBA00022833"/>
    </source>
</evidence>
<dbReference type="RefSeq" id="WP_097071774.1">
    <property type="nucleotide sequence ID" value="NZ_OBMQ01000001.1"/>
</dbReference>
<dbReference type="OrthoDB" id="9804482at2"/>
<reference evidence="9" key="1">
    <citation type="submission" date="2017-08" db="EMBL/GenBank/DDBJ databases">
        <authorList>
            <person name="Varghese N."/>
            <person name="Submissions S."/>
        </authorList>
    </citation>
    <scope>NUCLEOTIDE SEQUENCE [LARGE SCALE GENOMIC DNA]</scope>
    <source>
        <strain evidence="9">JC22</strain>
    </source>
</reference>
<dbReference type="EMBL" id="OBMQ01000001">
    <property type="protein sequence ID" value="SOB90625.1"/>
    <property type="molecule type" value="Genomic_DNA"/>
</dbReference>
<name>A0A285R953_9BACL</name>
<dbReference type="AlphaFoldDB" id="A0A285R953"/>
<keyword evidence="3" id="KW-0479">Metal-binding</keyword>
<dbReference type="GO" id="GO:0046872">
    <property type="term" value="F:metal ion binding"/>
    <property type="evidence" value="ECO:0007669"/>
    <property type="project" value="UniProtKB-KW"/>
</dbReference>
<evidence type="ECO:0000256" key="6">
    <source>
        <dbReference type="ARBA" id="ARBA00023049"/>
    </source>
</evidence>
<evidence type="ECO:0000256" key="1">
    <source>
        <dbReference type="ARBA" id="ARBA00010243"/>
    </source>
</evidence>
<organism evidence="8 9">
    <name type="scientific">Ureibacillus xyleni</name>
    <dbReference type="NCBI Taxonomy" id="614648"/>
    <lineage>
        <taxon>Bacteria</taxon>
        <taxon>Bacillati</taxon>
        <taxon>Bacillota</taxon>
        <taxon>Bacilli</taxon>
        <taxon>Bacillales</taxon>
        <taxon>Caryophanaceae</taxon>
        <taxon>Ureibacillus</taxon>
    </lineage>
</organism>
<keyword evidence="9" id="KW-1185">Reference proteome</keyword>
<keyword evidence="2" id="KW-0645">Protease</keyword>
<dbReference type="GO" id="GO:0008237">
    <property type="term" value="F:metallopeptidase activity"/>
    <property type="evidence" value="ECO:0007669"/>
    <property type="project" value="UniProtKB-KW"/>
</dbReference>